<dbReference type="Proteomes" id="UP000324781">
    <property type="component" value="Unassembled WGS sequence"/>
</dbReference>
<dbReference type="EMBL" id="FQZP01000056">
    <property type="protein sequence ID" value="SHJ45346.1"/>
    <property type="molecule type" value="Genomic_DNA"/>
</dbReference>
<proteinExistence type="predicted"/>
<feature type="region of interest" description="Disordered" evidence="1">
    <location>
        <begin position="1"/>
        <end position="84"/>
    </location>
</feature>
<dbReference type="OrthoDB" id="2087128at2"/>
<name>A0A1M6JF88_9FIRM</name>
<protein>
    <submittedName>
        <fullName evidence="2">Uncharacterized protein</fullName>
    </submittedName>
</protein>
<dbReference type="RefSeq" id="WP_149679475.1">
    <property type="nucleotide sequence ID" value="NZ_FQZP01000056.1"/>
</dbReference>
<keyword evidence="3" id="KW-1185">Reference proteome</keyword>
<evidence type="ECO:0000256" key="1">
    <source>
        <dbReference type="SAM" id="MobiDB-lite"/>
    </source>
</evidence>
<organism evidence="2 3">
    <name type="scientific">Thermoclostridium caenicola</name>
    <dbReference type="NCBI Taxonomy" id="659425"/>
    <lineage>
        <taxon>Bacteria</taxon>
        <taxon>Bacillati</taxon>
        <taxon>Bacillota</taxon>
        <taxon>Clostridia</taxon>
        <taxon>Eubacteriales</taxon>
        <taxon>Oscillospiraceae</taxon>
        <taxon>Thermoclostridium</taxon>
    </lineage>
</organism>
<dbReference type="AlphaFoldDB" id="A0A1M6JF88"/>
<reference evidence="2 3" key="1">
    <citation type="submission" date="2016-11" db="EMBL/GenBank/DDBJ databases">
        <authorList>
            <person name="Varghese N."/>
            <person name="Submissions S."/>
        </authorList>
    </citation>
    <scope>NUCLEOTIDE SEQUENCE [LARGE SCALE GENOMIC DNA]</scope>
    <source>
        <strain evidence="2 3">DSM 19027</strain>
    </source>
</reference>
<evidence type="ECO:0000313" key="3">
    <source>
        <dbReference type="Proteomes" id="UP000324781"/>
    </source>
</evidence>
<sequence length="231" mass="23959">MENSNLDAKSGRLNPYHAPPNQMKQERGKEKLPPSPTEPSNNMGYPSATPSGAPWTGQPTAAGAMTPGMPDMAGRTDGYSPVGQQAAGIPAAGMQAVGARPAGVPFTGIPTGMPTAGFPAAGAPSPGLPSGQLLPGMPTGMPASGAGMAPITPFNQPIPVTTETTLYINGFLRTMIGRKVTVEFLIGTNTFTDRTGTLLAVGADYIVINEVETDDILICDFFSIKFVKVYY</sequence>
<accession>A0A1M6JF88</accession>
<feature type="compositionally biased region" description="Polar residues" evidence="1">
    <location>
        <begin position="38"/>
        <end position="50"/>
    </location>
</feature>
<gene>
    <name evidence="2" type="ORF">SAMN05444373_10566</name>
</gene>
<evidence type="ECO:0000313" key="2">
    <source>
        <dbReference type="EMBL" id="SHJ45346.1"/>
    </source>
</evidence>